<name>A0A940S4S2_9RHOB</name>
<dbReference type="Proteomes" id="UP000675940">
    <property type="component" value="Unassembled WGS sequence"/>
</dbReference>
<organism evidence="3 4">
    <name type="scientific">Sagittula salina</name>
    <dbReference type="NCBI Taxonomy" id="2820268"/>
    <lineage>
        <taxon>Bacteria</taxon>
        <taxon>Pseudomonadati</taxon>
        <taxon>Pseudomonadota</taxon>
        <taxon>Alphaproteobacteria</taxon>
        <taxon>Rhodobacterales</taxon>
        <taxon>Roseobacteraceae</taxon>
        <taxon>Sagittula</taxon>
    </lineage>
</organism>
<dbReference type="RefSeq" id="WP_209362742.1">
    <property type="nucleotide sequence ID" value="NZ_JAGISH010000012.1"/>
</dbReference>
<reference evidence="3" key="1">
    <citation type="submission" date="2021-03" db="EMBL/GenBank/DDBJ databases">
        <title>Sagittula salina sp. nov. strain M10.9X isolated from the marine waste.</title>
        <authorList>
            <person name="Satari L."/>
            <person name="Molina-Menor E."/>
            <person name="Vidal-Verdu A."/>
            <person name="Pascual J."/>
            <person name="Pereto J."/>
            <person name="Porcar M."/>
        </authorList>
    </citation>
    <scope>NUCLEOTIDE SEQUENCE</scope>
    <source>
        <strain evidence="3">M10.9X</strain>
    </source>
</reference>
<dbReference type="Pfam" id="PF03797">
    <property type="entry name" value="Autotransporter"/>
    <property type="match status" value="1"/>
</dbReference>
<feature type="domain" description="Autotransporter" evidence="2">
    <location>
        <begin position="666"/>
        <end position="962"/>
    </location>
</feature>
<dbReference type="EMBL" id="JAGISH010000012">
    <property type="protein sequence ID" value="MBP0484414.1"/>
    <property type="molecule type" value="Genomic_DNA"/>
</dbReference>
<comment type="caution">
    <text evidence="3">The sequence shown here is derived from an EMBL/GenBank/DDBJ whole genome shotgun (WGS) entry which is preliminary data.</text>
</comment>
<dbReference type="PROSITE" id="PS51208">
    <property type="entry name" value="AUTOTRANSPORTER"/>
    <property type="match status" value="1"/>
</dbReference>
<feature type="signal peptide" evidence="1">
    <location>
        <begin position="1"/>
        <end position="29"/>
    </location>
</feature>
<evidence type="ECO:0000256" key="1">
    <source>
        <dbReference type="SAM" id="SignalP"/>
    </source>
</evidence>
<dbReference type="InterPro" id="IPR005546">
    <property type="entry name" value="Autotransporte_beta"/>
</dbReference>
<feature type="chain" id="PRO_5036747315" evidence="1">
    <location>
        <begin position="30"/>
        <end position="962"/>
    </location>
</feature>
<evidence type="ECO:0000313" key="3">
    <source>
        <dbReference type="EMBL" id="MBP0484414.1"/>
    </source>
</evidence>
<dbReference type="GO" id="GO:0019867">
    <property type="term" value="C:outer membrane"/>
    <property type="evidence" value="ECO:0007669"/>
    <property type="project" value="InterPro"/>
</dbReference>
<dbReference type="InterPro" id="IPR036709">
    <property type="entry name" value="Autotransporte_beta_dom_sf"/>
</dbReference>
<dbReference type="SMART" id="SM00869">
    <property type="entry name" value="Autotransporter"/>
    <property type="match status" value="1"/>
</dbReference>
<accession>A0A940S4S2</accession>
<keyword evidence="1" id="KW-0732">Signal</keyword>
<gene>
    <name evidence="3" type="ORF">J5474_18225</name>
</gene>
<dbReference type="SUPFAM" id="SSF103515">
    <property type="entry name" value="Autotransporter"/>
    <property type="match status" value="1"/>
</dbReference>
<sequence length="962" mass="94785">MHYKHLGELALLLGTTALLTGGWAAPVQAVPPASTVGSCSTNTPAANTTVYCTTDPNGQPPGIVATGDSVVVDVASGVTLMDNGASVISLMNDSTVNSEGTISTSQTFNGSTKNPGIQMQDNALINLLSGSVTESTATGGPGMLIKAGADATVSVAGTVRTASTDALVLGTRAEVTIHSGGSLTTVAGGVGLRAEGGLMLDVQAGGSISASGNGDAVYVDLFNASQTPTHATQIRVGGAISANTGAGVRLTEGGLQTAGGPQTAGSQSVLVEVLEGGSISSASGAAIAVSASRGISIATEVNIAGAVSTGQAGGTAISLGAGSDSVRLIAGATVSGAINAENSLMQPPMGTAPQPVALVALPDIDTDSLALDGAADTMGALDFGLTPLLGFESIRKVGGGTWTLTGDAATTASTGLGAVQIDAGKLIVDATAPGMGLGINAGGVLGGSGNIGSLMVNAGGIAAPGTGIGQLTAQGDITFASGSFYTVEIAADGGSDRLATSASAVLGGGTVIPVTIDPEANYTDGRVYTILTAGNGLSGTFDGVAEKSALLDYTLSYDTNAAYLTAIVNPANFTSFAETSNQGQLGAALTNFNFSGNSAAIQSSLAGLSAEELRAVYNALQGETHADATITAGLSLEAFLGQLKGGGASLTPLGGNAGTLSSQGQASPWSTAAFSGFVTGFGSRAEVDGQNGASGFESTTRGYALGVEASLPDLGSNTRFGLSLGQAQGSTDLDSRAQSSDVDTTLFGLYGATGAGALESGFALSGAAGYGWHDIHTERRIAFGAVNSTAKADYDAQTLSGTIGARYNMVRPAPFAGGTGTVVVSPFGSLSLARTKSDAFTETGAGALNLSGKSETRDTGTVSLGVAVSGRFEMGQAVWQPTLSLAGEHVFGDTGQSATLKLAGSPTSFGVNNPGESRNRLRLGLGTSVSMGNGATLQVGTESVFSKDRTEFAGKAALQIRF</sequence>
<keyword evidence="4" id="KW-1185">Reference proteome</keyword>
<dbReference type="InterPro" id="IPR006315">
    <property type="entry name" value="OM_autotransptr_brl_dom"/>
</dbReference>
<proteinExistence type="predicted"/>
<evidence type="ECO:0000259" key="2">
    <source>
        <dbReference type="PROSITE" id="PS51208"/>
    </source>
</evidence>
<protein>
    <submittedName>
        <fullName evidence="3">Autotransporter domain-containing protein</fullName>
    </submittedName>
</protein>
<dbReference type="NCBIfam" id="TIGR01414">
    <property type="entry name" value="autotrans_barl"/>
    <property type="match status" value="1"/>
</dbReference>
<evidence type="ECO:0000313" key="4">
    <source>
        <dbReference type="Proteomes" id="UP000675940"/>
    </source>
</evidence>
<dbReference type="Gene3D" id="2.40.128.130">
    <property type="entry name" value="Autotransporter beta-domain"/>
    <property type="match status" value="1"/>
</dbReference>
<dbReference type="AlphaFoldDB" id="A0A940S4S2"/>